<keyword evidence="8" id="KW-0067">ATP-binding</keyword>
<evidence type="ECO:0000256" key="8">
    <source>
        <dbReference type="ARBA" id="ARBA00022840"/>
    </source>
</evidence>
<evidence type="ECO:0000256" key="7">
    <source>
        <dbReference type="ARBA" id="ARBA00022741"/>
    </source>
</evidence>
<dbReference type="Proteomes" id="UP000024635">
    <property type="component" value="Unassembled WGS sequence"/>
</dbReference>
<dbReference type="STRING" id="53326.A0A016U0Y5"/>
<evidence type="ECO:0000256" key="15">
    <source>
        <dbReference type="ARBA" id="ARBA00023273"/>
    </source>
</evidence>
<dbReference type="PANTHER" id="PTHR24416:SF489">
    <property type="entry name" value="PROTEIN KINASE DOMAIN-CONTAINING PROTEIN"/>
    <property type="match status" value="1"/>
</dbReference>
<comment type="similarity">
    <text evidence="16">Belongs to the protein kinase superfamily. Tyr protein kinase family. Insulin receptor subfamily.</text>
</comment>
<evidence type="ECO:0000259" key="20">
    <source>
        <dbReference type="PROSITE" id="PS50022"/>
    </source>
</evidence>
<dbReference type="SUPFAM" id="SSF49785">
    <property type="entry name" value="Galactose-binding domain-like"/>
    <property type="match status" value="1"/>
</dbReference>
<keyword evidence="7" id="KW-0547">Nucleotide-binding</keyword>
<evidence type="ECO:0000256" key="12">
    <source>
        <dbReference type="ARBA" id="ARBA00023157"/>
    </source>
</evidence>
<dbReference type="PANTHER" id="PTHR24416">
    <property type="entry name" value="TYROSINE-PROTEIN KINASE RECEPTOR"/>
    <property type="match status" value="1"/>
</dbReference>
<feature type="domain" description="Protein kinase" evidence="19">
    <location>
        <begin position="540"/>
        <end position="792"/>
    </location>
</feature>
<keyword evidence="15" id="KW-0966">Cell projection</keyword>
<dbReference type="EMBL" id="JARK01001400">
    <property type="protein sequence ID" value="EYC08765.1"/>
    <property type="molecule type" value="Genomic_DNA"/>
</dbReference>
<dbReference type="Gene3D" id="2.60.120.260">
    <property type="entry name" value="Galactose-binding domain-like"/>
    <property type="match status" value="1"/>
</dbReference>
<evidence type="ECO:0000256" key="5">
    <source>
        <dbReference type="ARBA" id="ARBA00022692"/>
    </source>
</evidence>
<dbReference type="FunFam" id="2.60.120.260:FF:000007">
    <property type="entry name" value="Discoidin domain receptor tyrosine kinase 1"/>
    <property type="match status" value="1"/>
</dbReference>
<name>A0A016U0Y5_9BILA</name>
<dbReference type="GO" id="GO:0008045">
    <property type="term" value="P:motor neuron axon guidance"/>
    <property type="evidence" value="ECO:0007669"/>
    <property type="project" value="UniProtKB-ARBA"/>
</dbReference>
<evidence type="ECO:0000313" key="22">
    <source>
        <dbReference type="Proteomes" id="UP000024635"/>
    </source>
</evidence>
<evidence type="ECO:0008006" key="23">
    <source>
        <dbReference type="Google" id="ProtNLM"/>
    </source>
</evidence>
<reference evidence="22" key="1">
    <citation type="journal article" date="2015" name="Nat. Genet.">
        <title>The genome and transcriptome of the zoonotic hookworm Ancylostoma ceylanicum identify infection-specific gene families.</title>
        <authorList>
            <person name="Schwarz E.M."/>
            <person name="Hu Y."/>
            <person name="Antoshechkin I."/>
            <person name="Miller M.M."/>
            <person name="Sternberg P.W."/>
            <person name="Aroian R.V."/>
        </authorList>
    </citation>
    <scope>NUCLEOTIDE SEQUENCE</scope>
    <source>
        <strain evidence="22">HY135</strain>
    </source>
</reference>
<dbReference type="GO" id="GO:0005524">
    <property type="term" value="F:ATP binding"/>
    <property type="evidence" value="ECO:0007669"/>
    <property type="project" value="UniProtKB-KW"/>
</dbReference>
<keyword evidence="5 17" id="KW-0812">Transmembrane</keyword>
<sequence length="793" mass="88685">MWPVFVLVLQTVSALRMGECEPSALGMESGAITDAQITASSSFDKQSVGPQNSRIRTELASGAWCPKPQIHSNSYEFLQINLENTYLVTAVETQGRYGNGTGREFVSEYMIDYLRPGSKWIRYRNRTGHTLMTGNDETTQAVLRVLDPPLVASRLRIVPHSRQTRTICLRAELHGCLHKDGLLYYSTLPGGSRVGDVDFRDTTFENSDLYTETGIKRGLGLLSDGYVADSSPFDEMNPNGSWIGWSKHHTDGTVTLLFEFDQLRNFSEILLAAYGHRLNSIDVIFSQDGTNFSLSSQISSLNRPSPNTTAKRYDLRIPLHKRMAKKIRVTITFTADWLFLTEIHFSSVFYNESSSTNVVMEENTVLTRRSIFGVIALVALFILLTAILCVIILMRRKKSEDKMEIFERDIRRNLIITQVGGKTATEVLPSPSAHLMTNFYASDKTTSTSLSSKSASPKFGPATWNDFHFPPPPSIPDERIYAQPNFTLPMSNGLKKEPERAGTVMRMARRSPDYVAVHHYATIPVREQTEKIRRISSSHLIMGSELGEGKHTIVRECAAAGLGTVAYKTIKDRHNLHARSALMDEIKMLSLTNHPHVIRLLATDENNGLILELAANGNVREYLRSQRLPIPTARLLAICADVCEGMRHLESLGVIHGHLTPSNILLDEGLRAKISSPRGPAHHAQLRYSAPESILKNSFSSNSDVWAFAVCCWEIAETSCTRIPFETFSNADLVTNAQRMLSGHDTAVVPLFTESIPRGVRDVFVRCFDVEPQARPLFAHISYFMSKYHASLD</sequence>
<keyword evidence="9" id="KW-0524">Neurogenesis</keyword>
<dbReference type="GO" id="GO:0005886">
    <property type="term" value="C:plasma membrane"/>
    <property type="evidence" value="ECO:0007669"/>
    <property type="project" value="UniProtKB-SubCell"/>
</dbReference>
<dbReference type="GO" id="GO:0004714">
    <property type="term" value="F:transmembrane receptor protein tyrosine kinase activity"/>
    <property type="evidence" value="ECO:0007669"/>
    <property type="project" value="TreeGrafter"/>
</dbReference>
<evidence type="ECO:0000256" key="1">
    <source>
        <dbReference type="ARBA" id="ARBA00004251"/>
    </source>
</evidence>
<dbReference type="PROSITE" id="PS50022">
    <property type="entry name" value="FA58C_3"/>
    <property type="match status" value="1"/>
</dbReference>
<dbReference type="GO" id="GO:0043235">
    <property type="term" value="C:receptor complex"/>
    <property type="evidence" value="ECO:0007669"/>
    <property type="project" value="TreeGrafter"/>
</dbReference>
<dbReference type="Gene3D" id="1.10.510.10">
    <property type="entry name" value="Transferase(Phosphotransferase) domain 1"/>
    <property type="match status" value="1"/>
</dbReference>
<accession>A0A016U0Y5</accession>
<dbReference type="InterPro" id="IPR008979">
    <property type="entry name" value="Galactose-bd-like_sf"/>
</dbReference>
<dbReference type="InterPro" id="IPR048525">
    <property type="entry name" value="DDR1-2_DS-like"/>
</dbReference>
<evidence type="ECO:0000256" key="13">
    <source>
        <dbReference type="ARBA" id="ARBA00023170"/>
    </source>
</evidence>
<evidence type="ECO:0000256" key="18">
    <source>
        <dbReference type="SAM" id="SignalP"/>
    </source>
</evidence>
<dbReference type="SMART" id="SM00231">
    <property type="entry name" value="FA58C"/>
    <property type="match status" value="1"/>
</dbReference>
<keyword evidence="12" id="KW-1015">Disulfide bond</keyword>
<keyword evidence="11 17" id="KW-0472">Membrane</keyword>
<organism evidence="21 22">
    <name type="scientific">Ancylostoma ceylanicum</name>
    <dbReference type="NCBI Taxonomy" id="53326"/>
    <lineage>
        <taxon>Eukaryota</taxon>
        <taxon>Metazoa</taxon>
        <taxon>Ecdysozoa</taxon>
        <taxon>Nematoda</taxon>
        <taxon>Chromadorea</taxon>
        <taxon>Rhabditida</taxon>
        <taxon>Rhabditina</taxon>
        <taxon>Rhabditomorpha</taxon>
        <taxon>Strongyloidea</taxon>
        <taxon>Ancylostomatidae</taxon>
        <taxon>Ancylostomatinae</taxon>
        <taxon>Ancylostoma</taxon>
    </lineage>
</organism>
<dbReference type="PROSITE" id="PS01285">
    <property type="entry name" value="FA58C_1"/>
    <property type="match status" value="1"/>
</dbReference>
<evidence type="ECO:0000256" key="6">
    <source>
        <dbReference type="ARBA" id="ARBA00022729"/>
    </source>
</evidence>
<dbReference type="GO" id="GO:0030424">
    <property type="term" value="C:axon"/>
    <property type="evidence" value="ECO:0007669"/>
    <property type="project" value="UniProtKB-SubCell"/>
</dbReference>
<evidence type="ECO:0000313" key="21">
    <source>
        <dbReference type="EMBL" id="EYC08765.1"/>
    </source>
</evidence>
<evidence type="ECO:0000256" key="10">
    <source>
        <dbReference type="ARBA" id="ARBA00022989"/>
    </source>
</evidence>
<dbReference type="GO" id="GO:0043204">
    <property type="term" value="C:perikaryon"/>
    <property type="evidence" value="ECO:0007669"/>
    <property type="project" value="UniProtKB-SubCell"/>
</dbReference>
<dbReference type="Pfam" id="PF00754">
    <property type="entry name" value="F5_F8_type_C"/>
    <property type="match status" value="1"/>
</dbReference>
<dbReference type="Pfam" id="PF21114">
    <property type="entry name" value="DDR1-2_DS-like"/>
    <property type="match status" value="1"/>
</dbReference>
<feature type="transmembrane region" description="Helical" evidence="17">
    <location>
        <begin position="371"/>
        <end position="393"/>
    </location>
</feature>
<evidence type="ECO:0000256" key="4">
    <source>
        <dbReference type="ARBA" id="ARBA00022475"/>
    </source>
</evidence>
<keyword evidence="13" id="KW-0675">Receptor</keyword>
<comment type="caution">
    <text evidence="21">The sequence shown here is derived from an EMBL/GenBank/DDBJ whole genome shotgun (WGS) entry which is preliminary data.</text>
</comment>
<evidence type="ECO:0000256" key="16">
    <source>
        <dbReference type="ARBA" id="ARBA00061639"/>
    </source>
</evidence>
<proteinExistence type="inferred from homology"/>
<evidence type="ECO:0000256" key="17">
    <source>
        <dbReference type="SAM" id="Phobius"/>
    </source>
</evidence>
<dbReference type="SUPFAM" id="SSF56112">
    <property type="entry name" value="Protein kinase-like (PK-like)"/>
    <property type="match status" value="1"/>
</dbReference>
<evidence type="ECO:0000259" key="19">
    <source>
        <dbReference type="PROSITE" id="PS50011"/>
    </source>
</evidence>
<keyword evidence="22" id="KW-1185">Reference proteome</keyword>
<feature type="chain" id="PRO_5001491755" description="Protein kinase domain-containing protein" evidence="18">
    <location>
        <begin position="21"/>
        <end position="793"/>
    </location>
</feature>
<dbReference type="InterPro" id="IPR000719">
    <property type="entry name" value="Prot_kinase_dom"/>
</dbReference>
<evidence type="ECO:0000256" key="11">
    <source>
        <dbReference type="ARBA" id="ARBA00023136"/>
    </source>
</evidence>
<keyword evidence="4" id="KW-1003">Cell membrane</keyword>
<keyword evidence="6 18" id="KW-0732">Signal</keyword>
<evidence type="ECO:0000256" key="2">
    <source>
        <dbReference type="ARBA" id="ARBA00004484"/>
    </source>
</evidence>
<dbReference type="InterPro" id="IPR011009">
    <property type="entry name" value="Kinase-like_dom_sf"/>
</dbReference>
<dbReference type="PROSITE" id="PS50011">
    <property type="entry name" value="PROTEIN_KINASE_DOM"/>
    <property type="match status" value="1"/>
</dbReference>
<evidence type="ECO:0000256" key="9">
    <source>
        <dbReference type="ARBA" id="ARBA00022902"/>
    </source>
</evidence>
<dbReference type="InterPro" id="IPR050122">
    <property type="entry name" value="RTK"/>
</dbReference>
<dbReference type="Gene3D" id="2.60.120.1190">
    <property type="match status" value="1"/>
</dbReference>
<gene>
    <name evidence="21" type="primary">Acey_s0064.g3519</name>
    <name evidence="21" type="synonym">Acey-ddr-1</name>
    <name evidence="21" type="ORF">Y032_0064g3519</name>
</gene>
<evidence type="ECO:0000256" key="3">
    <source>
        <dbReference type="ARBA" id="ARBA00004489"/>
    </source>
</evidence>
<feature type="signal peptide" evidence="18">
    <location>
        <begin position="1"/>
        <end position="20"/>
    </location>
</feature>
<dbReference type="GO" id="GO:0007169">
    <property type="term" value="P:cell surface receptor protein tyrosine kinase signaling pathway"/>
    <property type="evidence" value="ECO:0007669"/>
    <property type="project" value="TreeGrafter"/>
</dbReference>
<dbReference type="GO" id="GO:0048680">
    <property type="term" value="P:positive regulation of axon regeneration"/>
    <property type="evidence" value="ECO:0007669"/>
    <property type="project" value="UniProtKB-ARBA"/>
</dbReference>
<dbReference type="OrthoDB" id="6071166at2759"/>
<dbReference type="InterPro" id="IPR001245">
    <property type="entry name" value="Ser-Thr/Tyr_kinase_cat_dom"/>
</dbReference>
<comment type="subcellular location">
    <subcellularLocation>
        <location evidence="1">Cell membrane</location>
        <topology evidence="1">Single-pass type I membrane protein</topology>
    </subcellularLocation>
    <subcellularLocation>
        <location evidence="3">Cell projection</location>
        <location evidence="3">Axon</location>
    </subcellularLocation>
    <subcellularLocation>
        <location evidence="2">Perikaryon</location>
    </subcellularLocation>
</comment>
<protein>
    <recommendedName>
        <fullName evidence="23">Protein kinase domain-containing protein</fullName>
    </recommendedName>
</protein>
<dbReference type="PROSITE" id="PS01286">
    <property type="entry name" value="FA58C_2"/>
    <property type="match status" value="1"/>
</dbReference>
<dbReference type="InterPro" id="IPR000421">
    <property type="entry name" value="FA58C"/>
</dbReference>
<dbReference type="CDD" id="cd00057">
    <property type="entry name" value="FA58C"/>
    <property type="match status" value="1"/>
</dbReference>
<keyword evidence="14" id="KW-0325">Glycoprotein</keyword>
<keyword evidence="10 17" id="KW-1133">Transmembrane helix</keyword>
<dbReference type="Pfam" id="PF07714">
    <property type="entry name" value="PK_Tyr_Ser-Thr"/>
    <property type="match status" value="1"/>
</dbReference>
<feature type="domain" description="F5/8 type C" evidence="20">
    <location>
        <begin position="20"/>
        <end position="176"/>
    </location>
</feature>
<dbReference type="AlphaFoldDB" id="A0A016U0Y5"/>
<evidence type="ECO:0000256" key="14">
    <source>
        <dbReference type="ARBA" id="ARBA00023180"/>
    </source>
</evidence>